<evidence type="ECO:0000313" key="11">
    <source>
        <dbReference type="Proteomes" id="UP000063699"/>
    </source>
</evidence>
<dbReference type="RefSeq" id="WP_054292513.1">
    <property type="nucleotide sequence ID" value="NZ_CP012752.1"/>
</dbReference>
<protein>
    <submittedName>
        <fullName evidence="10">Polyamine ABC transporter permease</fullName>
    </submittedName>
</protein>
<dbReference type="PROSITE" id="PS50928">
    <property type="entry name" value="ABC_TM1"/>
    <property type="match status" value="1"/>
</dbReference>
<feature type="transmembrane region" description="Helical" evidence="8">
    <location>
        <begin position="110"/>
        <end position="128"/>
    </location>
</feature>
<feature type="transmembrane region" description="Helical" evidence="8">
    <location>
        <begin position="66"/>
        <end position="89"/>
    </location>
</feature>
<evidence type="ECO:0000256" key="7">
    <source>
        <dbReference type="ARBA" id="ARBA00023136"/>
    </source>
</evidence>
<keyword evidence="3" id="KW-1003">Cell membrane</keyword>
<dbReference type="Pfam" id="PF00528">
    <property type="entry name" value="BPD_transp_1"/>
    <property type="match status" value="1"/>
</dbReference>
<organism evidence="10 11">
    <name type="scientific">Kibdelosporangium phytohabitans</name>
    <dbReference type="NCBI Taxonomy" id="860235"/>
    <lineage>
        <taxon>Bacteria</taxon>
        <taxon>Bacillati</taxon>
        <taxon>Actinomycetota</taxon>
        <taxon>Actinomycetes</taxon>
        <taxon>Pseudonocardiales</taxon>
        <taxon>Pseudonocardiaceae</taxon>
        <taxon>Kibdelosporangium</taxon>
    </lineage>
</organism>
<reference evidence="10 11" key="1">
    <citation type="submission" date="2015-07" db="EMBL/GenBank/DDBJ databases">
        <title>Genome sequencing of Kibdelosporangium phytohabitans.</title>
        <authorList>
            <person name="Qin S."/>
            <person name="Xing K."/>
        </authorList>
    </citation>
    <scope>NUCLEOTIDE SEQUENCE [LARGE SCALE GENOMIC DNA]</scope>
    <source>
        <strain evidence="10 11">KLBMP1111</strain>
    </source>
</reference>
<dbReference type="STRING" id="860235.AOZ06_30255"/>
<dbReference type="GO" id="GO:0005886">
    <property type="term" value="C:plasma membrane"/>
    <property type="evidence" value="ECO:0007669"/>
    <property type="project" value="UniProtKB-SubCell"/>
</dbReference>
<dbReference type="AlphaFoldDB" id="A0A0N9I7K6"/>
<evidence type="ECO:0000259" key="9">
    <source>
        <dbReference type="PROSITE" id="PS50928"/>
    </source>
</evidence>
<feature type="transmembrane region" description="Helical" evidence="8">
    <location>
        <begin position="232"/>
        <end position="253"/>
    </location>
</feature>
<keyword evidence="6 8" id="KW-1133">Transmembrane helix</keyword>
<evidence type="ECO:0000256" key="4">
    <source>
        <dbReference type="ARBA" id="ARBA00022519"/>
    </source>
</evidence>
<evidence type="ECO:0000256" key="6">
    <source>
        <dbReference type="ARBA" id="ARBA00022989"/>
    </source>
</evidence>
<feature type="transmembrane region" description="Helical" evidence="8">
    <location>
        <begin position="134"/>
        <end position="160"/>
    </location>
</feature>
<accession>A0A0N9I7K6</accession>
<dbReference type="PANTHER" id="PTHR43357">
    <property type="entry name" value="INNER MEMBRANE ABC TRANSPORTER PERMEASE PROTEIN YDCV"/>
    <property type="match status" value="1"/>
</dbReference>
<dbReference type="KEGG" id="kphy:AOZ06_30255"/>
<dbReference type="Gene3D" id="1.10.3720.10">
    <property type="entry name" value="MetI-like"/>
    <property type="match status" value="1"/>
</dbReference>
<keyword evidence="5 8" id="KW-0812">Transmembrane</keyword>
<proteinExistence type="inferred from homology"/>
<feature type="transmembrane region" description="Helical" evidence="8">
    <location>
        <begin position="12"/>
        <end position="35"/>
    </location>
</feature>
<dbReference type="InterPro" id="IPR035906">
    <property type="entry name" value="MetI-like_sf"/>
</dbReference>
<sequence>MPDANRKIGWGLRLWVLAVAVLLLAPTLVVIPMSLGAGQTFEFPPKQWSLRWYEEFFSSPQWMDSVITSVQAAVLTGVLATVIGVAAAIGLDRGRFPGREMLRSAMMAPMIVPGIVVAIAIYATFLRWHLNGTLLGFVLAHTVLAVPFVITSVSASLAGYDRTVEIAAASLGASGWTIVRRITLPLLAPGIASGFVFAFVTSFDEVVIALFLQTPDIRTLPVQMYDSITLEIDPTIAAASSLIVVVTTAALLLPQLIRRRRSDA</sequence>
<keyword evidence="4" id="KW-0997">Cell inner membrane</keyword>
<gene>
    <name evidence="10" type="ORF">AOZ06_30255</name>
</gene>
<keyword evidence="7 8" id="KW-0472">Membrane</keyword>
<evidence type="ECO:0000313" key="10">
    <source>
        <dbReference type="EMBL" id="ALG10610.1"/>
    </source>
</evidence>
<evidence type="ECO:0000256" key="3">
    <source>
        <dbReference type="ARBA" id="ARBA00022475"/>
    </source>
</evidence>
<dbReference type="PANTHER" id="PTHR43357:SF4">
    <property type="entry name" value="INNER MEMBRANE ABC TRANSPORTER PERMEASE PROTEIN YDCV"/>
    <property type="match status" value="1"/>
</dbReference>
<dbReference type="SUPFAM" id="SSF161098">
    <property type="entry name" value="MetI-like"/>
    <property type="match status" value="1"/>
</dbReference>
<name>A0A0N9I7K6_9PSEU</name>
<dbReference type="EMBL" id="CP012752">
    <property type="protein sequence ID" value="ALG10610.1"/>
    <property type="molecule type" value="Genomic_DNA"/>
</dbReference>
<keyword evidence="11" id="KW-1185">Reference proteome</keyword>
<feature type="transmembrane region" description="Helical" evidence="8">
    <location>
        <begin position="186"/>
        <end position="212"/>
    </location>
</feature>
<dbReference type="InterPro" id="IPR000515">
    <property type="entry name" value="MetI-like"/>
</dbReference>
<dbReference type="Proteomes" id="UP000063699">
    <property type="component" value="Chromosome"/>
</dbReference>
<comment type="similarity">
    <text evidence="8">Belongs to the binding-protein-dependent transport system permease family.</text>
</comment>
<dbReference type="OrthoDB" id="9810794at2"/>
<keyword evidence="2 8" id="KW-0813">Transport</keyword>
<evidence type="ECO:0000256" key="5">
    <source>
        <dbReference type="ARBA" id="ARBA00022692"/>
    </source>
</evidence>
<dbReference type="GO" id="GO:0055085">
    <property type="term" value="P:transmembrane transport"/>
    <property type="evidence" value="ECO:0007669"/>
    <property type="project" value="InterPro"/>
</dbReference>
<comment type="subcellular location">
    <subcellularLocation>
        <location evidence="1">Cell inner membrane</location>
        <topology evidence="1">Multi-pass membrane protein</topology>
    </subcellularLocation>
    <subcellularLocation>
        <location evidence="8">Cell membrane</location>
        <topology evidence="8">Multi-pass membrane protein</topology>
    </subcellularLocation>
</comment>
<feature type="domain" description="ABC transmembrane type-1" evidence="9">
    <location>
        <begin position="66"/>
        <end position="254"/>
    </location>
</feature>
<dbReference type="CDD" id="cd06261">
    <property type="entry name" value="TM_PBP2"/>
    <property type="match status" value="1"/>
</dbReference>
<evidence type="ECO:0000256" key="8">
    <source>
        <dbReference type="RuleBase" id="RU363032"/>
    </source>
</evidence>
<evidence type="ECO:0000256" key="2">
    <source>
        <dbReference type="ARBA" id="ARBA00022448"/>
    </source>
</evidence>
<evidence type="ECO:0000256" key="1">
    <source>
        <dbReference type="ARBA" id="ARBA00004429"/>
    </source>
</evidence>